<dbReference type="InterPro" id="IPR028082">
    <property type="entry name" value="Peripla_BP_I"/>
</dbReference>
<dbReference type="InterPro" id="IPR011006">
    <property type="entry name" value="CheY-like_superfamily"/>
</dbReference>
<reference evidence="19 20" key="1">
    <citation type="submission" date="2018-08" db="EMBL/GenBank/DDBJ databases">
        <title>Chitinophagaceae sp. K23C18032701, a novel bacterium isolated from forest soil.</title>
        <authorList>
            <person name="Wang C."/>
        </authorList>
    </citation>
    <scope>NUCLEOTIDE SEQUENCE [LARGE SCALE GENOMIC DNA]</scope>
    <source>
        <strain evidence="19 20">K23C18032701</strain>
    </source>
</reference>
<dbReference type="Proteomes" id="UP000261284">
    <property type="component" value="Unassembled WGS sequence"/>
</dbReference>
<dbReference type="InterPro" id="IPR003661">
    <property type="entry name" value="HisK_dim/P_dom"/>
</dbReference>
<feature type="chain" id="PRO_5017769504" description="histidine kinase" evidence="15">
    <location>
        <begin position="26"/>
        <end position="921"/>
    </location>
</feature>
<dbReference type="PROSITE" id="PS50110">
    <property type="entry name" value="RESPONSE_REGULATORY"/>
    <property type="match status" value="1"/>
</dbReference>
<keyword evidence="9" id="KW-0805">Transcription regulation</keyword>
<comment type="catalytic activity">
    <reaction evidence="1">
        <text>ATP + protein L-histidine = ADP + protein N-phospho-L-histidine.</text>
        <dbReference type="EC" id="2.7.13.3"/>
    </reaction>
</comment>
<evidence type="ECO:0000256" key="15">
    <source>
        <dbReference type="SAM" id="SignalP"/>
    </source>
</evidence>
<dbReference type="AlphaFoldDB" id="A0A3E1NG24"/>
<dbReference type="EC" id="2.7.13.3" evidence="2"/>
<dbReference type="EMBL" id="QTJU01000007">
    <property type="protein sequence ID" value="RFM26774.1"/>
    <property type="molecule type" value="Genomic_DNA"/>
</dbReference>
<evidence type="ECO:0000256" key="3">
    <source>
        <dbReference type="ARBA" id="ARBA00022553"/>
    </source>
</evidence>
<keyword evidence="11" id="KW-0804">Transcription</keyword>
<dbReference type="SUPFAM" id="SSF53822">
    <property type="entry name" value="Periplasmic binding protein-like I"/>
    <property type="match status" value="1"/>
</dbReference>
<dbReference type="InterPro" id="IPR018062">
    <property type="entry name" value="HTH_AraC-typ_CS"/>
</dbReference>
<keyword evidence="14" id="KW-0812">Transmembrane</keyword>
<dbReference type="InterPro" id="IPR003594">
    <property type="entry name" value="HATPase_dom"/>
</dbReference>
<dbReference type="PANTHER" id="PTHR43547">
    <property type="entry name" value="TWO-COMPONENT HISTIDINE KINASE"/>
    <property type="match status" value="1"/>
</dbReference>
<dbReference type="GO" id="GO:0005524">
    <property type="term" value="F:ATP binding"/>
    <property type="evidence" value="ECO:0007669"/>
    <property type="project" value="UniProtKB-KW"/>
</dbReference>
<dbReference type="GO" id="GO:0043565">
    <property type="term" value="F:sequence-specific DNA binding"/>
    <property type="evidence" value="ECO:0007669"/>
    <property type="project" value="InterPro"/>
</dbReference>
<feature type="domain" description="Histidine kinase" evidence="17">
    <location>
        <begin position="410"/>
        <end position="626"/>
    </location>
</feature>
<dbReference type="InterPro" id="IPR036097">
    <property type="entry name" value="HisK_dim/P_sf"/>
</dbReference>
<organism evidence="19 20">
    <name type="scientific">Deminuibacter soli</name>
    <dbReference type="NCBI Taxonomy" id="2291815"/>
    <lineage>
        <taxon>Bacteria</taxon>
        <taxon>Pseudomonadati</taxon>
        <taxon>Bacteroidota</taxon>
        <taxon>Chitinophagia</taxon>
        <taxon>Chitinophagales</taxon>
        <taxon>Chitinophagaceae</taxon>
        <taxon>Deminuibacter</taxon>
    </lineage>
</organism>
<evidence type="ECO:0000256" key="2">
    <source>
        <dbReference type="ARBA" id="ARBA00012438"/>
    </source>
</evidence>
<evidence type="ECO:0000256" key="6">
    <source>
        <dbReference type="ARBA" id="ARBA00022777"/>
    </source>
</evidence>
<dbReference type="Gene3D" id="1.10.10.60">
    <property type="entry name" value="Homeodomain-like"/>
    <property type="match status" value="1"/>
</dbReference>
<keyword evidence="13" id="KW-0175">Coiled coil</keyword>
<dbReference type="InterPro" id="IPR036890">
    <property type="entry name" value="HATPase_C_sf"/>
</dbReference>
<keyword evidence="14" id="KW-0472">Membrane</keyword>
<keyword evidence="5" id="KW-0547">Nucleotide-binding</keyword>
<dbReference type="GO" id="GO:0000155">
    <property type="term" value="F:phosphorelay sensor kinase activity"/>
    <property type="evidence" value="ECO:0007669"/>
    <property type="project" value="InterPro"/>
</dbReference>
<dbReference type="SUPFAM" id="SSF47384">
    <property type="entry name" value="Homodimeric domain of signal transducing histidine kinase"/>
    <property type="match status" value="1"/>
</dbReference>
<dbReference type="Pfam" id="PF00512">
    <property type="entry name" value="HisKA"/>
    <property type="match status" value="1"/>
</dbReference>
<gene>
    <name evidence="19" type="ORF">DXN05_17420</name>
</gene>
<dbReference type="SUPFAM" id="SSF46689">
    <property type="entry name" value="Homeodomain-like"/>
    <property type="match status" value="1"/>
</dbReference>
<dbReference type="SMART" id="SM00448">
    <property type="entry name" value="REC"/>
    <property type="match status" value="1"/>
</dbReference>
<dbReference type="CDD" id="cd00082">
    <property type="entry name" value="HisKA"/>
    <property type="match status" value="1"/>
</dbReference>
<dbReference type="CDD" id="cd06308">
    <property type="entry name" value="PBP1_sensor_kinase-like"/>
    <property type="match status" value="1"/>
</dbReference>
<dbReference type="InterPro" id="IPR025997">
    <property type="entry name" value="SBP_2_dom"/>
</dbReference>
<dbReference type="InterPro" id="IPR004358">
    <property type="entry name" value="Sig_transdc_His_kin-like_C"/>
</dbReference>
<feature type="transmembrane region" description="Helical" evidence="14">
    <location>
        <begin position="344"/>
        <end position="366"/>
    </location>
</feature>
<feature type="domain" description="HTH araC/xylS-type" evidence="16">
    <location>
        <begin position="819"/>
        <end position="918"/>
    </location>
</feature>
<dbReference type="Pfam" id="PF02518">
    <property type="entry name" value="HATPase_c"/>
    <property type="match status" value="1"/>
</dbReference>
<evidence type="ECO:0000256" key="1">
    <source>
        <dbReference type="ARBA" id="ARBA00000085"/>
    </source>
</evidence>
<dbReference type="InterPro" id="IPR009057">
    <property type="entry name" value="Homeodomain-like_sf"/>
</dbReference>
<evidence type="ECO:0000256" key="13">
    <source>
        <dbReference type="SAM" id="Coils"/>
    </source>
</evidence>
<feature type="coiled-coil region" evidence="13">
    <location>
        <begin position="369"/>
        <end position="396"/>
    </location>
</feature>
<dbReference type="GO" id="GO:0003700">
    <property type="term" value="F:DNA-binding transcription factor activity"/>
    <property type="evidence" value="ECO:0007669"/>
    <property type="project" value="InterPro"/>
</dbReference>
<comment type="caution">
    <text evidence="19">The sequence shown here is derived from an EMBL/GenBank/DDBJ whole genome shotgun (WGS) entry which is preliminary data.</text>
</comment>
<evidence type="ECO:0000256" key="11">
    <source>
        <dbReference type="ARBA" id="ARBA00023163"/>
    </source>
</evidence>
<keyword evidence="3 12" id="KW-0597">Phosphoprotein</keyword>
<keyword evidence="20" id="KW-1185">Reference proteome</keyword>
<keyword evidence="6" id="KW-0418">Kinase</keyword>
<evidence type="ECO:0000256" key="9">
    <source>
        <dbReference type="ARBA" id="ARBA00023015"/>
    </source>
</evidence>
<evidence type="ECO:0000256" key="12">
    <source>
        <dbReference type="PROSITE-ProRule" id="PRU00169"/>
    </source>
</evidence>
<evidence type="ECO:0000259" key="17">
    <source>
        <dbReference type="PROSITE" id="PS50109"/>
    </source>
</evidence>
<keyword evidence="8" id="KW-0902">Two-component regulatory system</keyword>
<dbReference type="Pfam" id="PF12833">
    <property type="entry name" value="HTH_18"/>
    <property type="match status" value="1"/>
</dbReference>
<dbReference type="InterPro" id="IPR001789">
    <property type="entry name" value="Sig_transdc_resp-reg_receiver"/>
</dbReference>
<sequence>MIYYCKRNCLLACIAFLLIALCSCSKGTTHRKYKIAFSQCTDDNYRRQMLADIKRELAFHPDVELLYRDASDSSQLQVEQVKQMMKQDIDLLIISPNEAQPLTGVVEEVFNKGIPVIVIDRTIASQLYTSFIGADNFELGKMAGDYAADLLHHKGNIVEVIGRPGSTPAIGRQNGFRQSIDKYPGIHITREVYGYWLKDKATTALTGIKNELLQADLIYAHNDVMALGAYNMCKELGIEKRVKIIGVDGTAVPGGGLDLVNNKIINATMFYPTGGKEAVQTAFKILNGEMFDKQHTLQTLVIDSTNVHLMQLQSAKIDEQQKDIEKQQSLLQEQRNIYRGQQTFLYITIAALILSSFLSAVVLVAWRSKRRINKRLAASNEEISRQRNQLIEMTARAGEATEAKFNFFTNISHELRTPLTLIFGPLENVMANPKLHFSLKSDLDMINKNALRLLRLVNQLMDFRKIEHQKMKLRATENDLVHFVEEITYSFKENARKKNITLQVNTRMPNLMVWFDANMLDKVLFNLLSNALKFTRENGYITVSINKSPSGREAVVVVEDTGIGMTPATAKHAFDLFYQEGGSSFKGTGLGLSLSKELIELHRGKIVLESEKWKGTRFEILLPLGAAHLQEDELVHEPVSERGVYEEMKIYTAEQQLPAYHAEDIAGEAKEYSILIIEDSDDLRNFLKQRLSLNFTIFEAGDGNSGLAMAYEVIPDLIICDILMPEKDGLSITQTLKTDIRSSHIPVIILTASNSMEKQIASLKLNADAFISKPFNLQHLEETIKSLLKSRKMLQEHYTSDGTGSARSASAKVDRKFLNEFTAIVEKNIGNECFSAEEICREISISRIQLNRKVKALLGINVNDYILNVRLQRARYLLSNEDLSISEVASKVGFSSQAYFSTVFKSKLQVTPSEYKEKTKG</sequence>
<keyword evidence="14" id="KW-1133">Transmembrane helix</keyword>
<dbReference type="PROSITE" id="PS00041">
    <property type="entry name" value="HTH_ARAC_FAMILY_1"/>
    <property type="match status" value="1"/>
</dbReference>
<evidence type="ECO:0000259" key="18">
    <source>
        <dbReference type="PROSITE" id="PS50110"/>
    </source>
</evidence>
<dbReference type="SUPFAM" id="SSF55874">
    <property type="entry name" value="ATPase domain of HSP90 chaperone/DNA topoisomerase II/histidine kinase"/>
    <property type="match status" value="1"/>
</dbReference>
<feature type="coiled-coil region" evidence="13">
    <location>
        <begin position="310"/>
        <end position="337"/>
    </location>
</feature>
<keyword evidence="7" id="KW-0067">ATP-binding</keyword>
<evidence type="ECO:0000256" key="5">
    <source>
        <dbReference type="ARBA" id="ARBA00022741"/>
    </source>
</evidence>
<feature type="domain" description="Response regulatory" evidence="18">
    <location>
        <begin position="673"/>
        <end position="788"/>
    </location>
</feature>
<dbReference type="OrthoDB" id="1489484at2"/>
<dbReference type="Gene3D" id="3.40.50.2300">
    <property type="match status" value="3"/>
</dbReference>
<dbReference type="InterPro" id="IPR005467">
    <property type="entry name" value="His_kinase_dom"/>
</dbReference>
<dbReference type="RefSeq" id="WP_116848558.1">
    <property type="nucleotide sequence ID" value="NZ_QTJU01000007.1"/>
</dbReference>
<dbReference type="PROSITE" id="PS50109">
    <property type="entry name" value="HIS_KIN"/>
    <property type="match status" value="1"/>
</dbReference>
<evidence type="ECO:0000256" key="7">
    <source>
        <dbReference type="ARBA" id="ARBA00022840"/>
    </source>
</evidence>
<evidence type="ECO:0000256" key="10">
    <source>
        <dbReference type="ARBA" id="ARBA00023125"/>
    </source>
</evidence>
<dbReference type="SMART" id="SM00388">
    <property type="entry name" value="HisKA"/>
    <property type="match status" value="1"/>
</dbReference>
<dbReference type="PROSITE" id="PS51257">
    <property type="entry name" value="PROKAR_LIPOPROTEIN"/>
    <property type="match status" value="1"/>
</dbReference>
<dbReference type="FunFam" id="1.10.287.130:FF:000045">
    <property type="entry name" value="Two-component system sensor histidine kinase/response regulator"/>
    <property type="match status" value="1"/>
</dbReference>
<evidence type="ECO:0000313" key="20">
    <source>
        <dbReference type="Proteomes" id="UP000261284"/>
    </source>
</evidence>
<dbReference type="PANTHER" id="PTHR43547:SF2">
    <property type="entry name" value="HYBRID SIGNAL TRANSDUCTION HISTIDINE KINASE C"/>
    <property type="match status" value="1"/>
</dbReference>
<dbReference type="PROSITE" id="PS01124">
    <property type="entry name" value="HTH_ARAC_FAMILY_2"/>
    <property type="match status" value="1"/>
</dbReference>
<proteinExistence type="predicted"/>
<keyword evidence="4" id="KW-0808">Transferase</keyword>
<dbReference type="Gene3D" id="3.30.565.10">
    <property type="entry name" value="Histidine kinase-like ATPase, C-terminal domain"/>
    <property type="match status" value="1"/>
</dbReference>
<dbReference type="PRINTS" id="PR00344">
    <property type="entry name" value="BCTRLSENSOR"/>
</dbReference>
<evidence type="ECO:0000256" key="14">
    <source>
        <dbReference type="SAM" id="Phobius"/>
    </source>
</evidence>
<evidence type="ECO:0000256" key="4">
    <source>
        <dbReference type="ARBA" id="ARBA00022679"/>
    </source>
</evidence>
<dbReference type="SMART" id="SM00342">
    <property type="entry name" value="HTH_ARAC"/>
    <property type="match status" value="1"/>
</dbReference>
<dbReference type="SMART" id="SM00387">
    <property type="entry name" value="HATPase_c"/>
    <property type="match status" value="1"/>
</dbReference>
<protein>
    <recommendedName>
        <fullName evidence="2">histidine kinase</fullName>
        <ecNumber evidence="2">2.7.13.3</ecNumber>
    </recommendedName>
</protein>
<dbReference type="SUPFAM" id="SSF52172">
    <property type="entry name" value="CheY-like"/>
    <property type="match status" value="1"/>
</dbReference>
<evidence type="ECO:0000313" key="19">
    <source>
        <dbReference type="EMBL" id="RFM26774.1"/>
    </source>
</evidence>
<evidence type="ECO:0000259" key="16">
    <source>
        <dbReference type="PROSITE" id="PS01124"/>
    </source>
</evidence>
<keyword evidence="15" id="KW-0732">Signal</keyword>
<dbReference type="Pfam" id="PF00072">
    <property type="entry name" value="Response_reg"/>
    <property type="match status" value="1"/>
</dbReference>
<dbReference type="Pfam" id="PF13407">
    <property type="entry name" value="Peripla_BP_4"/>
    <property type="match status" value="1"/>
</dbReference>
<name>A0A3E1NG24_9BACT</name>
<keyword evidence="10" id="KW-0238">DNA-binding</keyword>
<dbReference type="FunFam" id="3.30.565.10:FF:000037">
    <property type="entry name" value="Hybrid sensor histidine kinase/response regulator"/>
    <property type="match status" value="1"/>
</dbReference>
<dbReference type="Gene3D" id="1.10.287.130">
    <property type="match status" value="1"/>
</dbReference>
<feature type="signal peptide" evidence="15">
    <location>
        <begin position="1"/>
        <end position="25"/>
    </location>
</feature>
<dbReference type="CDD" id="cd00156">
    <property type="entry name" value="REC"/>
    <property type="match status" value="1"/>
</dbReference>
<feature type="modified residue" description="4-aspartylphosphate" evidence="12">
    <location>
        <position position="721"/>
    </location>
</feature>
<evidence type="ECO:0000256" key="8">
    <source>
        <dbReference type="ARBA" id="ARBA00023012"/>
    </source>
</evidence>
<dbReference type="InterPro" id="IPR018060">
    <property type="entry name" value="HTH_AraC"/>
</dbReference>
<accession>A0A3E1NG24</accession>